<dbReference type="EC" id="7.2.2.8" evidence="3"/>
<feature type="transmembrane region" description="Helical" evidence="17">
    <location>
        <begin position="198"/>
        <end position="215"/>
    </location>
</feature>
<keyword evidence="7 17" id="KW-0479">Metal-binding</keyword>
<keyword evidence="13" id="KW-0186">Copper</keyword>
<evidence type="ECO:0000259" key="18">
    <source>
        <dbReference type="PROSITE" id="PS50846"/>
    </source>
</evidence>
<evidence type="ECO:0000256" key="7">
    <source>
        <dbReference type="ARBA" id="ARBA00022723"/>
    </source>
</evidence>
<evidence type="ECO:0000256" key="13">
    <source>
        <dbReference type="ARBA" id="ARBA00023008"/>
    </source>
</evidence>
<reference evidence="19 20" key="1">
    <citation type="submission" date="2020-03" db="EMBL/GenBank/DDBJ databases">
        <title>Vagococcus sp. nov., isolated from beetles.</title>
        <authorList>
            <person name="Hyun D.-W."/>
            <person name="Bae J.-W."/>
        </authorList>
    </citation>
    <scope>NUCLEOTIDE SEQUENCE [LARGE SCALE GENOMIC DNA]</scope>
    <source>
        <strain evidence="19 20">HDW17A</strain>
    </source>
</reference>
<keyword evidence="14" id="KW-0406">Ion transport</keyword>
<keyword evidence="5 17" id="KW-1003">Cell membrane</keyword>
<feature type="transmembrane region" description="Helical" evidence="17">
    <location>
        <begin position="696"/>
        <end position="715"/>
    </location>
</feature>
<feature type="transmembrane region" description="Helical" evidence="17">
    <location>
        <begin position="378"/>
        <end position="397"/>
    </location>
</feature>
<dbReference type="Pfam" id="PF00122">
    <property type="entry name" value="E1-E2_ATPase"/>
    <property type="match status" value="1"/>
</dbReference>
<dbReference type="AlphaFoldDB" id="A0A6G8APK0"/>
<evidence type="ECO:0000256" key="17">
    <source>
        <dbReference type="RuleBase" id="RU362081"/>
    </source>
</evidence>
<dbReference type="FunFam" id="2.70.150.10:FF:000020">
    <property type="entry name" value="Copper-exporting P-type ATPase A"/>
    <property type="match status" value="1"/>
</dbReference>
<comment type="similarity">
    <text evidence="2 17">Belongs to the cation transport ATPase (P-type) (TC 3.A.3) family. Type IB subfamily.</text>
</comment>
<dbReference type="SFLD" id="SFLDS00003">
    <property type="entry name" value="Haloacid_Dehalogenase"/>
    <property type="match status" value="1"/>
</dbReference>
<dbReference type="InterPro" id="IPR027256">
    <property type="entry name" value="P-typ_ATPase_IB"/>
</dbReference>
<dbReference type="InterPro" id="IPR023299">
    <property type="entry name" value="ATPase_P-typ_cyto_dom_N"/>
</dbReference>
<keyword evidence="6 17" id="KW-0812">Transmembrane</keyword>
<dbReference type="SFLD" id="SFLDF00027">
    <property type="entry name" value="p-type_atpase"/>
    <property type="match status" value="1"/>
</dbReference>
<evidence type="ECO:0000256" key="14">
    <source>
        <dbReference type="ARBA" id="ARBA00023065"/>
    </source>
</evidence>
<dbReference type="Gene3D" id="3.40.1110.10">
    <property type="entry name" value="Calcium-transporting ATPase, cytoplasmic domain N"/>
    <property type="match status" value="1"/>
</dbReference>
<proteinExistence type="inferred from homology"/>
<dbReference type="InterPro" id="IPR036412">
    <property type="entry name" value="HAD-like_sf"/>
</dbReference>
<keyword evidence="4" id="KW-0813">Transport</keyword>
<dbReference type="InterPro" id="IPR018303">
    <property type="entry name" value="ATPase_P-typ_P_site"/>
</dbReference>
<dbReference type="InterPro" id="IPR001757">
    <property type="entry name" value="P_typ_ATPase"/>
</dbReference>
<dbReference type="PRINTS" id="PR00942">
    <property type="entry name" value="CUATPASEI"/>
</dbReference>
<feature type="transmembrane region" description="Helical" evidence="17">
    <location>
        <begin position="721"/>
        <end position="738"/>
    </location>
</feature>
<dbReference type="FunFam" id="3.40.50.1000:FF:000020">
    <property type="entry name" value="Probable cation-transporting P-type ATPase"/>
    <property type="match status" value="1"/>
</dbReference>
<dbReference type="KEGG" id="vah:G7081_05210"/>
<feature type="transmembrane region" description="Helical" evidence="17">
    <location>
        <begin position="167"/>
        <end position="186"/>
    </location>
</feature>
<dbReference type="SUPFAM" id="SSF81653">
    <property type="entry name" value="Calcium ATPase, transduction domain A"/>
    <property type="match status" value="1"/>
</dbReference>
<feature type="transmembrane region" description="Helical" evidence="17">
    <location>
        <begin position="349"/>
        <end position="372"/>
    </location>
</feature>
<evidence type="ECO:0000256" key="1">
    <source>
        <dbReference type="ARBA" id="ARBA00004651"/>
    </source>
</evidence>
<feature type="domain" description="HMA" evidence="18">
    <location>
        <begin position="14"/>
        <end position="79"/>
    </location>
</feature>
<dbReference type="Gene3D" id="3.30.70.100">
    <property type="match status" value="1"/>
</dbReference>
<evidence type="ECO:0000256" key="5">
    <source>
        <dbReference type="ARBA" id="ARBA00022475"/>
    </source>
</evidence>
<evidence type="ECO:0000313" key="20">
    <source>
        <dbReference type="Proteomes" id="UP000500890"/>
    </source>
</evidence>
<dbReference type="InterPro" id="IPR006121">
    <property type="entry name" value="HMA_dom"/>
</dbReference>
<evidence type="ECO:0000256" key="16">
    <source>
        <dbReference type="ARBA" id="ARBA00049289"/>
    </source>
</evidence>
<dbReference type="FunFam" id="3.30.70.100:FF:000005">
    <property type="entry name" value="Copper-exporting P-type ATPase A"/>
    <property type="match status" value="1"/>
</dbReference>
<dbReference type="Pfam" id="PF00403">
    <property type="entry name" value="HMA"/>
    <property type="match status" value="1"/>
</dbReference>
<keyword evidence="8 17" id="KW-0547">Nucleotide-binding</keyword>
<accession>A0A6G8APK0</accession>
<sequence>MLATERRSSKMSNKTETLAISGMTCANCSGRVEKELNNQPGVKQASVNLATERATVEYDDTTSVDKLITSVEAIGYGALVYDDQHKEEIAAGKAEEAAKMKRDLIISACLSLPMVIGMILMMVGVQNPVIDFIHKPWVQLALATPVQFWIGWRFYKGAYHAIKTKAPNMDVLVAMGTTAAYLLSIYNGFFSQNSHELYFESSAVIITLILLGKYLEQNAKNKTSGAIKQLMALQANEATVIRDGKTLTISADEVVVGDHVQVKPGSQVPVDGVILEGQTTIDESMLTGESLPIEKNVGDKVYGGTINTTGSLVFEAKQIGSETALSRIIRMVEEAQGSKAPIQAVADKIASVFVPIVLVIALLTLIITGLLTKNWETALIHSVSVLVIACPCALGLATPTAIMVGTGLGAKNGILIKGGEALERAARINAIVIDKTGTLTKGQPEVTEFESTSSQFSADEWLGILASLESRSEHPLAQAIVTYADNLGLGTDYPVSEFEAIVGSGLTGKIDGTKYYVGTRRLMESHDIPLTLGQLERVGNLEIEGKTAMYLANEKEICAIIAVADQLKESSAEAVAKLKEQGVDVFMLTGDNQRTAEYIGEQVGLDSRHIYAEVLPEDKANYVKLLEDKGKFVAMVGDGINDAPALAVADVGIAMGTGTDIAMETADVTLMTGDLKQLPKMIKLSKLTMRKIKQNLFWAFIYNTIGIPFAALGLLNPMVAGGAMAFSSVSVLLNSLSLNRQKL</sequence>
<dbReference type="CDD" id="cd00371">
    <property type="entry name" value="HMA"/>
    <property type="match status" value="1"/>
</dbReference>
<keyword evidence="9" id="KW-0187">Copper transport</keyword>
<dbReference type="GO" id="GO:0140581">
    <property type="term" value="F:P-type monovalent copper transporter activity"/>
    <property type="evidence" value="ECO:0007669"/>
    <property type="project" value="UniProtKB-EC"/>
</dbReference>
<dbReference type="PRINTS" id="PR00119">
    <property type="entry name" value="CATATPASE"/>
</dbReference>
<dbReference type="InterPro" id="IPR059000">
    <property type="entry name" value="ATPase_P-type_domA"/>
</dbReference>
<dbReference type="Gene3D" id="2.70.150.10">
    <property type="entry name" value="Calcium-transporting ATPase, cytoplasmic transduction domain A"/>
    <property type="match status" value="1"/>
</dbReference>
<dbReference type="NCBIfam" id="TIGR01511">
    <property type="entry name" value="ATPase-IB1_Cu"/>
    <property type="match status" value="1"/>
</dbReference>
<evidence type="ECO:0000256" key="4">
    <source>
        <dbReference type="ARBA" id="ARBA00022448"/>
    </source>
</evidence>
<keyword evidence="15 17" id="KW-0472">Membrane</keyword>
<dbReference type="SUPFAM" id="SSF81665">
    <property type="entry name" value="Calcium ATPase, transmembrane domain M"/>
    <property type="match status" value="1"/>
</dbReference>
<evidence type="ECO:0000256" key="3">
    <source>
        <dbReference type="ARBA" id="ARBA00012517"/>
    </source>
</evidence>
<dbReference type="NCBIfam" id="TIGR01494">
    <property type="entry name" value="ATPase_P-type"/>
    <property type="match status" value="1"/>
</dbReference>
<evidence type="ECO:0000256" key="10">
    <source>
        <dbReference type="ARBA" id="ARBA00022840"/>
    </source>
</evidence>
<dbReference type="CDD" id="cd02094">
    <property type="entry name" value="P-type_ATPase_Cu-like"/>
    <property type="match status" value="1"/>
</dbReference>
<organism evidence="19 20">
    <name type="scientific">Vagococcus coleopterorum</name>
    <dbReference type="NCBI Taxonomy" id="2714946"/>
    <lineage>
        <taxon>Bacteria</taxon>
        <taxon>Bacillati</taxon>
        <taxon>Bacillota</taxon>
        <taxon>Bacilli</taxon>
        <taxon>Lactobacillales</taxon>
        <taxon>Enterococcaceae</taxon>
        <taxon>Vagococcus</taxon>
    </lineage>
</organism>
<dbReference type="PROSITE" id="PS01047">
    <property type="entry name" value="HMA_1"/>
    <property type="match status" value="1"/>
</dbReference>
<keyword evidence="20" id="KW-1185">Reference proteome</keyword>
<dbReference type="PANTHER" id="PTHR43520">
    <property type="entry name" value="ATP7, ISOFORM B"/>
    <property type="match status" value="1"/>
</dbReference>
<evidence type="ECO:0000256" key="8">
    <source>
        <dbReference type="ARBA" id="ARBA00022741"/>
    </source>
</evidence>
<dbReference type="PROSITE" id="PS00154">
    <property type="entry name" value="ATPASE_E1_E2"/>
    <property type="match status" value="1"/>
</dbReference>
<dbReference type="InterPro" id="IPR044492">
    <property type="entry name" value="P_typ_ATPase_HD_dom"/>
</dbReference>
<dbReference type="InterPro" id="IPR008250">
    <property type="entry name" value="ATPase_P-typ_transduc_dom_A_sf"/>
</dbReference>
<dbReference type="Proteomes" id="UP000500890">
    <property type="component" value="Chromosome"/>
</dbReference>
<dbReference type="SUPFAM" id="SSF56784">
    <property type="entry name" value="HAD-like"/>
    <property type="match status" value="1"/>
</dbReference>
<keyword evidence="10 17" id="KW-0067">ATP-binding</keyword>
<name>A0A6G8APK0_9ENTE</name>
<feature type="transmembrane region" description="Helical" evidence="17">
    <location>
        <begin position="104"/>
        <end position="125"/>
    </location>
</feature>
<keyword evidence="11" id="KW-1278">Translocase</keyword>
<dbReference type="PRINTS" id="PR00943">
    <property type="entry name" value="CUATPASE"/>
</dbReference>
<evidence type="ECO:0000256" key="6">
    <source>
        <dbReference type="ARBA" id="ARBA00022692"/>
    </source>
</evidence>
<dbReference type="Gene3D" id="3.40.50.1000">
    <property type="entry name" value="HAD superfamily/HAD-like"/>
    <property type="match status" value="1"/>
</dbReference>
<gene>
    <name evidence="19" type="ORF">G7081_05210</name>
</gene>
<dbReference type="Pfam" id="PF00702">
    <property type="entry name" value="Hydrolase"/>
    <property type="match status" value="1"/>
</dbReference>
<dbReference type="SFLD" id="SFLDG00002">
    <property type="entry name" value="C1.7:_P-type_atpase_like"/>
    <property type="match status" value="1"/>
</dbReference>
<dbReference type="NCBIfam" id="TIGR01525">
    <property type="entry name" value="ATPase-IB_hvy"/>
    <property type="match status" value="1"/>
</dbReference>
<evidence type="ECO:0000256" key="2">
    <source>
        <dbReference type="ARBA" id="ARBA00006024"/>
    </source>
</evidence>
<evidence type="ECO:0000256" key="15">
    <source>
        <dbReference type="ARBA" id="ARBA00023136"/>
    </source>
</evidence>
<dbReference type="GO" id="GO:0005524">
    <property type="term" value="F:ATP binding"/>
    <property type="evidence" value="ECO:0007669"/>
    <property type="project" value="UniProtKB-UniRule"/>
</dbReference>
<dbReference type="GO" id="GO:0005886">
    <property type="term" value="C:plasma membrane"/>
    <property type="evidence" value="ECO:0007669"/>
    <property type="project" value="UniProtKB-SubCell"/>
</dbReference>
<dbReference type="GO" id="GO:0055070">
    <property type="term" value="P:copper ion homeostasis"/>
    <property type="evidence" value="ECO:0007669"/>
    <property type="project" value="TreeGrafter"/>
</dbReference>
<dbReference type="InterPro" id="IPR036163">
    <property type="entry name" value="HMA_dom_sf"/>
</dbReference>
<evidence type="ECO:0000256" key="9">
    <source>
        <dbReference type="ARBA" id="ARBA00022796"/>
    </source>
</evidence>
<dbReference type="PANTHER" id="PTHR43520:SF8">
    <property type="entry name" value="P-TYPE CU(+) TRANSPORTER"/>
    <property type="match status" value="1"/>
</dbReference>
<dbReference type="GO" id="GO:0005507">
    <property type="term" value="F:copper ion binding"/>
    <property type="evidence" value="ECO:0007669"/>
    <property type="project" value="TreeGrafter"/>
</dbReference>
<evidence type="ECO:0000313" key="19">
    <source>
        <dbReference type="EMBL" id="QIL47008.1"/>
    </source>
</evidence>
<dbReference type="InterPro" id="IPR023298">
    <property type="entry name" value="ATPase_P-typ_TM_dom_sf"/>
</dbReference>
<protein>
    <recommendedName>
        <fullName evidence="3">P-type Cu(+) transporter</fullName>
        <ecNumber evidence="3">7.2.2.8</ecNumber>
    </recommendedName>
</protein>
<dbReference type="InterPro" id="IPR023214">
    <property type="entry name" value="HAD_sf"/>
</dbReference>
<comment type="catalytic activity">
    <reaction evidence="16">
        <text>Cu(+)(in) + ATP + H2O = Cu(+)(out) + ADP + phosphate + H(+)</text>
        <dbReference type="Rhea" id="RHEA:25792"/>
        <dbReference type="ChEBI" id="CHEBI:15377"/>
        <dbReference type="ChEBI" id="CHEBI:15378"/>
        <dbReference type="ChEBI" id="CHEBI:30616"/>
        <dbReference type="ChEBI" id="CHEBI:43474"/>
        <dbReference type="ChEBI" id="CHEBI:49552"/>
        <dbReference type="ChEBI" id="CHEBI:456216"/>
        <dbReference type="EC" id="7.2.2.8"/>
    </reaction>
</comment>
<feature type="transmembrane region" description="Helical" evidence="17">
    <location>
        <begin position="137"/>
        <end position="155"/>
    </location>
</feature>
<dbReference type="EMBL" id="CP049886">
    <property type="protein sequence ID" value="QIL47008.1"/>
    <property type="molecule type" value="Genomic_DNA"/>
</dbReference>
<dbReference type="PROSITE" id="PS50846">
    <property type="entry name" value="HMA_2"/>
    <property type="match status" value="1"/>
</dbReference>
<keyword evidence="12 17" id="KW-1133">Transmembrane helix</keyword>
<dbReference type="GO" id="GO:0043682">
    <property type="term" value="F:P-type divalent copper transporter activity"/>
    <property type="evidence" value="ECO:0007669"/>
    <property type="project" value="TreeGrafter"/>
</dbReference>
<dbReference type="GO" id="GO:0016887">
    <property type="term" value="F:ATP hydrolysis activity"/>
    <property type="evidence" value="ECO:0007669"/>
    <property type="project" value="InterPro"/>
</dbReference>
<comment type="subcellular location">
    <subcellularLocation>
        <location evidence="1">Cell membrane</location>
        <topology evidence="1">Multi-pass membrane protein</topology>
    </subcellularLocation>
</comment>
<evidence type="ECO:0000256" key="11">
    <source>
        <dbReference type="ARBA" id="ARBA00022967"/>
    </source>
</evidence>
<evidence type="ECO:0000256" key="12">
    <source>
        <dbReference type="ARBA" id="ARBA00022989"/>
    </source>
</evidence>
<dbReference type="SUPFAM" id="SSF55008">
    <property type="entry name" value="HMA, heavy metal-associated domain"/>
    <property type="match status" value="1"/>
</dbReference>
<dbReference type="InterPro" id="IPR017969">
    <property type="entry name" value="Heavy-metal-associated_CS"/>
</dbReference>